<evidence type="ECO:0000256" key="1">
    <source>
        <dbReference type="SAM" id="SignalP"/>
    </source>
</evidence>
<dbReference type="OrthoDB" id="1188608at2"/>
<dbReference type="RefSeq" id="WP_066755287.1">
    <property type="nucleotide sequence ID" value="NZ_CP015199.1"/>
</dbReference>
<dbReference type="STRING" id="1685010.A0O34_13355"/>
<accession>A0A172XWP6</accession>
<name>A0A172XWP6_9FLAO</name>
<feature type="chain" id="PRO_5008003904" evidence="1">
    <location>
        <begin position="19"/>
        <end position="163"/>
    </location>
</feature>
<keyword evidence="1" id="KW-0732">Signal</keyword>
<evidence type="ECO:0000313" key="3">
    <source>
        <dbReference type="Proteomes" id="UP000077824"/>
    </source>
</evidence>
<dbReference type="AlphaFoldDB" id="A0A172XWP6"/>
<evidence type="ECO:0000313" key="2">
    <source>
        <dbReference type="EMBL" id="ANF51433.1"/>
    </source>
</evidence>
<sequence length="163" mass="18826">MNKLFFILLIVLCNISYAQQKKQQDLWTGSYILHPKNGDNTTNADTLVIVKTADADPKEIPAKYESDLARWVLTSKKEGDKNKKIVRRFLFDLEDDENAYEEFGWSDLHKSGKMNCIDGGHFFICQTEPNTVVRFNKDETYLSKTGVFGIWLHYGVVELQKIK</sequence>
<feature type="signal peptide" evidence="1">
    <location>
        <begin position="1"/>
        <end position="18"/>
    </location>
</feature>
<dbReference type="Proteomes" id="UP000077824">
    <property type="component" value="Chromosome"/>
</dbReference>
<dbReference type="EMBL" id="CP015199">
    <property type="protein sequence ID" value="ANF51433.1"/>
    <property type="molecule type" value="Genomic_DNA"/>
</dbReference>
<protein>
    <submittedName>
        <fullName evidence="2">Phosphate ABC transporter permease</fullName>
    </submittedName>
</protein>
<proteinExistence type="predicted"/>
<gene>
    <name evidence="2" type="ORF">A0O34_13355</name>
</gene>
<keyword evidence="3" id="KW-1185">Reference proteome</keyword>
<organism evidence="2 3">
    <name type="scientific">Chryseobacterium glaciei</name>
    <dbReference type="NCBI Taxonomy" id="1685010"/>
    <lineage>
        <taxon>Bacteria</taxon>
        <taxon>Pseudomonadati</taxon>
        <taxon>Bacteroidota</taxon>
        <taxon>Flavobacteriia</taxon>
        <taxon>Flavobacteriales</taxon>
        <taxon>Weeksellaceae</taxon>
        <taxon>Chryseobacterium group</taxon>
        <taxon>Chryseobacterium</taxon>
    </lineage>
</organism>
<dbReference type="KEGG" id="chh:A0O34_13355"/>
<reference evidence="2 3" key="1">
    <citation type="submission" date="2016-04" db="EMBL/GenBank/DDBJ databases">
        <title>Complete Genome Sequence of Chryseobacterium sp. IHBB 10212.</title>
        <authorList>
            <person name="Pal M."/>
            <person name="Swarnkar M.K."/>
            <person name="Kaushal K."/>
            <person name="Chhibber S."/>
            <person name="Singh A.K."/>
            <person name="Gulati A."/>
        </authorList>
    </citation>
    <scope>NUCLEOTIDE SEQUENCE [LARGE SCALE GENOMIC DNA]</scope>
    <source>
        <strain evidence="2 3">IHBB 10212</strain>
    </source>
</reference>